<evidence type="ECO:0000313" key="1">
    <source>
        <dbReference type="EMBL" id="KAI9507106.1"/>
    </source>
</evidence>
<comment type="caution">
    <text evidence="1">The sequence shown here is derived from an EMBL/GenBank/DDBJ whole genome shotgun (WGS) entry which is preliminary data.</text>
</comment>
<dbReference type="EMBL" id="JAGFNK010000140">
    <property type="protein sequence ID" value="KAI9507106.1"/>
    <property type="molecule type" value="Genomic_DNA"/>
</dbReference>
<feature type="non-terminal residue" evidence="1">
    <location>
        <position position="1"/>
    </location>
</feature>
<gene>
    <name evidence="1" type="ORF">F5148DRAFT_981882</name>
</gene>
<sequence>KLNCFVHGEGAESMFVITIKLSSDVYDLKKAIRQERGVLFQGIDVAQLCLWKASIPIDDTLDRAISTANFSLNNN</sequence>
<evidence type="ECO:0000313" key="2">
    <source>
        <dbReference type="Proteomes" id="UP001207468"/>
    </source>
</evidence>
<keyword evidence="2" id="KW-1185">Reference proteome</keyword>
<protein>
    <submittedName>
        <fullName evidence="1">Uncharacterized protein</fullName>
    </submittedName>
</protein>
<proteinExistence type="predicted"/>
<reference evidence="1" key="1">
    <citation type="submission" date="2021-03" db="EMBL/GenBank/DDBJ databases">
        <title>Evolutionary priming and transition to the ectomycorrhizal habit in an iconic lineage of mushroom-forming fungi: is preadaptation a requirement?</title>
        <authorList>
            <consortium name="DOE Joint Genome Institute"/>
            <person name="Looney B.P."/>
            <person name="Miyauchi S."/>
            <person name="Morin E."/>
            <person name="Drula E."/>
            <person name="Courty P.E."/>
            <person name="Chicoki N."/>
            <person name="Fauchery L."/>
            <person name="Kohler A."/>
            <person name="Kuo A."/>
            <person name="LaButti K."/>
            <person name="Pangilinan J."/>
            <person name="Lipzen A."/>
            <person name="Riley R."/>
            <person name="Andreopoulos W."/>
            <person name="He G."/>
            <person name="Johnson J."/>
            <person name="Barry K.W."/>
            <person name="Grigoriev I.V."/>
            <person name="Nagy L."/>
            <person name="Hibbett D."/>
            <person name="Henrissat B."/>
            <person name="Matheny P.B."/>
            <person name="Labbe J."/>
            <person name="Martin A.F."/>
        </authorList>
    </citation>
    <scope>NUCLEOTIDE SEQUENCE</scope>
    <source>
        <strain evidence="1">BPL698</strain>
    </source>
</reference>
<organism evidence="1 2">
    <name type="scientific">Russula earlei</name>
    <dbReference type="NCBI Taxonomy" id="71964"/>
    <lineage>
        <taxon>Eukaryota</taxon>
        <taxon>Fungi</taxon>
        <taxon>Dikarya</taxon>
        <taxon>Basidiomycota</taxon>
        <taxon>Agaricomycotina</taxon>
        <taxon>Agaricomycetes</taxon>
        <taxon>Russulales</taxon>
        <taxon>Russulaceae</taxon>
        <taxon>Russula</taxon>
    </lineage>
</organism>
<accession>A0ACC0U770</accession>
<dbReference type="Proteomes" id="UP001207468">
    <property type="component" value="Unassembled WGS sequence"/>
</dbReference>
<name>A0ACC0U770_9AGAM</name>